<evidence type="ECO:0000313" key="6">
    <source>
        <dbReference type="EMBL" id="OGY20670.1"/>
    </source>
</evidence>
<dbReference type="GO" id="GO:0000455">
    <property type="term" value="P:enzyme-directed rRNA pseudouridine synthesis"/>
    <property type="evidence" value="ECO:0007669"/>
    <property type="project" value="TreeGrafter"/>
</dbReference>
<dbReference type="Gene3D" id="3.30.2350.10">
    <property type="entry name" value="Pseudouridine synthase"/>
    <property type="match status" value="1"/>
</dbReference>
<evidence type="ECO:0000256" key="2">
    <source>
        <dbReference type="ARBA" id="ARBA00023235"/>
    </source>
</evidence>
<name>A0A1G1VZA0_9BACT</name>
<dbReference type="InterPro" id="IPR006145">
    <property type="entry name" value="PsdUridine_synth_RsuA/RluA"/>
</dbReference>
<dbReference type="EC" id="5.4.99.-" evidence="4"/>
<evidence type="ECO:0000313" key="7">
    <source>
        <dbReference type="Proteomes" id="UP000176723"/>
    </source>
</evidence>
<dbReference type="InterPro" id="IPR020103">
    <property type="entry name" value="PsdUridine_synth_cat_dom_sf"/>
</dbReference>
<evidence type="ECO:0000256" key="1">
    <source>
        <dbReference type="ARBA" id="ARBA00010876"/>
    </source>
</evidence>
<proteinExistence type="inferred from homology"/>
<reference evidence="6 7" key="1">
    <citation type="journal article" date="2016" name="Nat. Commun.">
        <title>Thousands of microbial genomes shed light on interconnected biogeochemical processes in an aquifer system.</title>
        <authorList>
            <person name="Anantharaman K."/>
            <person name="Brown C.T."/>
            <person name="Hug L.A."/>
            <person name="Sharon I."/>
            <person name="Castelle C.J."/>
            <person name="Probst A.J."/>
            <person name="Thomas B.C."/>
            <person name="Singh A."/>
            <person name="Wilkins M.J."/>
            <person name="Karaoz U."/>
            <person name="Brodie E.L."/>
            <person name="Williams K.H."/>
            <person name="Hubbard S.S."/>
            <person name="Banfield J.F."/>
        </authorList>
    </citation>
    <scope>NUCLEOTIDE SEQUENCE [LARGE SCALE GENOMIC DNA]</scope>
</reference>
<feature type="active site" evidence="3">
    <location>
        <position position="61"/>
    </location>
</feature>
<feature type="domain" description="Pseudouridine synthase RsuA/RluA-like" evidence="5">
    <location>
        <begin position="12"/>
        <end position="178"/>
    </location>
</feature>
<comment type="similarity">
    <text evidence="1 4">Belongs to the pseudouridine synthase RluA family.</text>
</comment>
<evidence type="ECO:0000256" key="3">
    <source>
        <dbReference type="PIRSR" id="PIRSR606225-1"/>
    </source>
</evidence>
<comment type="caution">
    <text evidence="6">The sequence shown here is derived from an EMBL/GenBank/DDBJ whole genome shotgun (WGS) entry which is preliminary data.</text>
</comment>
<dbReference type="Proteomes" id="UP000176723">
    <property type="component" value="Unassembled WGS sequence"/>
</dbReference>
<accession>A0A1G1VZA0</accession>
<dbReference type="InterPro" id="IPR050188">
    <property type="entry name" value="RluA_PseudoU_synthase"/>
</dbReference>
<dbReference type="STRING" id="1797593.A3A65_00590"/>
<dbReference type="Pfam" id="PF00849">
    <property type="entry name" value="PseudoU_synth_2"/>
    <property type="match status" value="1"/>
</dbReference>
<dbReference type="GO" id="GO:0009982">
    <property type="term" value="F:pseudouridine synthase activity"/>
    <property type="evidence" value="ECO:0007669"/>
    <property type="project" value="InterPro"/>
</dbReference>
<dbReference type="PANTHER" id="PTHR21600">
    <property type="entry name" value="MITOCHONDRIAL RNA PSEUDOURIDINE SYNTHASE"/>
    <property type="match status" value="1"/>
</dbReference>
<dbReference type="PROSITE" id="PS01129">
    <property type="entry name" value="PSI_RLU"/>
    <property type="match status" value="1"/>
</dbReference>
<organism evidence="6 7">
    <name type="scientific">Candidatus Chisholmbacteria bacterium RIFCSPLOWO2_01_FULL_49_14</name>
    <dbReference type="NCBI Taxonomy" id="1797593"/>
    <lineage>
        <taxon>Bacteria</taxon>
        <taxon>Candidatus Chisholmiibacteriota</taxon>
    </lineage>
</organism>
<dbReference type="NCBIfam" id="TIGR00005">
    <property type="entry name" value="rluA_subfam"/>
    <property type="match status" value="1"/>
</dbReference>
<dbReference type="PANTHER" id="PTHR21600:SF44">
    <property type="entry name" value="RIBOSOMAL LARGE SUBUNIT PSEUDOURIDINE SYNTHASE D"/>
    <property type="match status" value="1"/>
</dbReference>
<dbReference type="GO" id="GO:0140098">
    <property type="term" value="F:catalytic activity, acting on RNA"/>
    <property type="evidence" value="ECO:0007669"/>
    <property type="project" value="UniProtKB-ARBA"/>
</dbReference>
<comment type="function">
    <text evidence="4">Responsible for synthesis of pseudouridine from uracil.</text>
</comment>
<dbReference type="AlphaFoldDB" id="A0A1G1VZA0"/>
<protein>
    <recommendedName>
        <fullName evidence="4">Pseudouridine synthase</fullName>
        <ecNumber evidence="4">5.4.99.-</ecNumber>
    </recommendedName>
</protein>
<dbReference type="InterPro" id="IPR006225">
    <property type="entry name" value="PsdUridine_synth_RluC/D"/>
</dbReference>
<dbReference type="EMBL" id="MHCL01000025">
    <property type="protein sequence ID" value="OGY20670.1"/>
    <property type="molecule type" value="Genomic_DNA"/>
</dbReference>
<dbReference type="InterPro" id="IPR006224">
    <property type="entry name" value="PsdUridine_synth_RluA-like_CS"/>
</dbReference>
<evidence type="ECO:0000256" key="4">
    <source>
        <dbReference type="RuleBase" id="RU362028"/>
    </source>
</evidence>
<comment type="catalytic activity">
    <reaction evidence="4">
        <text>a uridine in RNA = a pseudouridine in RNA</text>
        <dbReference type="Rhea" id="RHEA:48348"/>
        <dbReference type="Rhea" id="RHEA-COMP:12068"/>
        <dbReference type="Rhea" id="RHEA-COMP:12069"/>
        <dbReference type="ChEBI" id="CHEBI:65314"/>
        <dbReference type="ChEBI" id="CHEBI:65315"/>
    </reaction>
</comment>
<gene>
    <name evidence="6" type="ORF">A3A65_00590</name>
</gene>
<sequence length="241" mass="27491">MEAKIVYEDQAILVIDKPAGVVVNRAESVKEKTLQDWISETLVFPLSRNSGLRNGIVHRLDKETSGVMIVAKTQDALENLQMQFRMRAIEKHYRVLVHGRMTPREGSIALPLARNPRDRERFAVSATGKKAVTGWKVQRYFDAVLKPDVDTGSYQGFSLLEVKPGTGRTHQIRVHLSHLRHPVVSDTRYAGERRAREDLKWCPRLFLHAQLIAFAHPITKEKVQFEVPLAEDLKKALELLK</sequence>
<dbReference type="GO" id="GO:0003723">
    <property type="term" value="F:RNA binding"/>
    <property type="evidence" value="ECO:0007669"/>
    <property type="project" value="InterPro"/>
</dbReference>
<evidence type="ECO:0000259" key="5">
    <source>
        <dbReference type="Pfam" id="PF00849"/>
    </source>
</evidence>
<dbReference type="SUPFAM" id="SSF55120">
    <property type="entry name" value="Pseudouridine synthase"/>
    <property type="match status" value="1"/>
</dbReference>
<dbReference type="CDD" id="cd02869">
    <property type="entry name" value="PseudoU_synth_RluA_like"/>
    <property type="match status" value="1"/>
</dbReference>
<keyword evidence="2 4" id="KW-0413">Isomerase</keyword>